<accession>A0A1G4J3B2</accession>
<dbReference type="GO" id="GO:0006914">
    <property type="term" value="P:autophagy"/>
    <property type="evidence" value="ECO:0007669"/>
    <property type="project" value="InterPro"/>
</dbReference>
<dbReference type="AlphaFoldDB" id="A0A1G4J3B2"/>
<dbReference type="EMBL" id="LT598466">
    <property type="protein sequence ID" value="SCU84055.1"/>
    <property type="molecule type" value="Genomic_DNA"/>
</dbReference>
<keyword evidence="2" id="KW-1185">Reference proteome</keyword>
<organism evidence="1 2">
    <name type="scientific">Lachancea mirantina</name>
    <dbReference type="NCBI Taxonomy" id="1230905"/>
    <lineage>
        <taxon>Eukaryota</taxon>
        <taxon>Fungi</taxon>
        <taxon>Dikarya</taxon>
        <taxon>Ascomycota</taxon>
        <taxon>Saccharomycotina</taxon>
        <taxon>Saccharomycetes</taxon>
        <taxon>Saccharomycetales</taxon>
        <taxon>Saccharomycetaceae</taxon>
        <taxon>Lachancea</taxon>
    </lineage>
</organism>
<dbReference type="OrthoDB" id="4065598at2759"/>
<dbReference type="Proteomes" id="UP000191024">
    <property type="component" value="Chromosome C"/>
</dbReference>
<dbReference type="InterPro" id="IPR018621">
    <property type="entry name" value="Atg31"/>
</dbReference>
<dbReference type="GO" id="GO:0000407">
    <property type="term" value="C:phagophore assembly site"/>
    <property type="evidence" value="ECO:0007669"/>
    <property type="project" value="InterPro"/>
</dbReference>
<name>A0A1G4J3B2_9SACH</name>
<proteinExistence type="predicted"/>
<dbReference type="Gene3D" id="2.60.270.60">
    <property type="match status" value="1"/>
</dbReference>
<dbReference type="STRING" id="1230905.A0A1G4J3B2"/>
<reference evidence="2" key="1">
    <citation type="submission" date="2016-03" db="EMBL/GenBank/DDBJ databases">
        <authorList>
            <person name="Devillers H."/>
        </authorList>
    </citation>
    <scope>NUCLEOTIDE SEQUENCE [LARGE SCALE GENOMIC DNA]</scope>
</reference>
<evidence type="ECO:0000313" key="1">
    <source>
        <dbReference type="EMBL" id="SCU84055.1"/>
    </source>
</evidence>
<evidence type="ECO:0000313" key="2">
    <source>
        <dbReference type="Proteomes" id="UP000191024"/>
    </source>
</evidence>
<protein>
    <submittedName>
        <fullName evidence="1">LAMI_0C06018g1_1</fullName>
    </submittedName>
</protein>
<gene>
    <name evidence="1" type="ORF">LAMI_0C06018G</name>
</gene>
<sequence>MIPFTLTVHDRNVSHTLATTNTGAQHPDHASKAISFPTNIRYVFEDDEDFVAEEDADIENILIVEVDPNLKVTQVELISDEYQLLSFESQADNELELDVLSRFCTLETESQDLDELMQIYKTQNEQLNSIFNAL</sequence>
<dbReference type="Pfam" id="PF09795">
    <property type="entry name" value="ATG31"/>
    <property type="match status" value="1"/>
</dbReference>